<keyword evidence="2" id="KW-1185">Reference proteome</keyword>
<dbReference type="OrthoDB" id="33470at10239"/>
<dbReference type="Proteomes" id="UP000014701">
    <property type="component" value="Segment"/>
</dbReference>
<dbReference type="RefSeq" id="YP_008318460.1">
    <property type="nucleotide sequence ID" value="NC_021856.1"/>
</dbReference>
<dbReference type="EMBL" id="AP013029">
    <property type="protein sequence ID" value="BAN59692.1"/>
    <property type="molecule type" value="Genomic_DNA"/>
</dbReference>
<accession>S6B6I8</accession>
<reference evidence="1 2" key="1">
    <citation type="submission" date="2013-02" db="EMBL/GenBank/DDBJ databases">
        <title>phiNIT1 genome sequensing.</title>
        <authorList>
            <person name="Ozaki T."/>
            <person name="Kaneko J."/>
        </authorList>
    </citation>
    <scope>NUCLEOTIDE SEQUENCE [LARGE SCALE GENOMIC DNA]</scope>
    <source>
        <strain evidence="1">PhiNIT1</strain>
    </source>
</reference>
<name>S6B6I8_9CAUD</name>
<dbReference type="GeneID" id="16511443"/>
<protein>
    <submittedName>
        <fullName evidence="1">Uncharacterized protein</fullName>
    </submittedName>
</protein>
<dbReference type="KEGG" id="vg:16511443"/>
<evidence type="ECO:0000313" key="2">
    <source>
        <dbReference type="Proteomes" id="UP000014701"/>
    </source>
</evidence>
<organism evidence="1 2">
    <name type="scientific">Bacillus phage phiNIT1</name>
    <dbReference type="NCBI Taxonomy" id="207656"/>
    <lineage>
        <taxon>Viruses</taxon>
        <taxon>Duplodnaviria</taxon>
        <taxon>Heunggongvirae</taxon>
        <taxon>Uroviricota</taxon>
        <taxon>Caudoviricetes</taxon>
        <taxon>Herelleviridae</taxon>
        <taxon>Bastillevirinae</taxon>
        <taxon>Nitunavirus</taxon>
        <taxon>Nitunavirus NIT1</taxon>
    </lineage>
</organism>
<sequence>MSNFTLLPVNDIVELYSSCLREGIADQEEKNYRTKDGSITVIVSPSNHYIEAYSKHIRVVRLYFMRDNITWEGAITGESEKYHLVDLAAALTLSSKYEIIKIEKGLYFNVQ</sequence>
<gene>
    <name evidence="1" type="primary">orf111</name>
</gene>
<evidence type="ECO:0000313" key="1">
    <source>
        <dbReference type="EMBL" id="BAN59692.1"/>
    </source>
</evidence>
<proteinExistence type="predicted"/>